<sequence length="450" mass="46201">MKKFMMAAGALSLLAFGACKKDTQESAPKPVNAADVVLPSGSTLPNVIPAGDNYILQSGGTYYLNGKTYVDSLGTITINSGVTIQGIKKATPAEASALVVTRGATINALGDSTAPIIFTSAEATPAVGDWGGVVILGRAQTNQNQLGADPVIEGISLPTLPAGINVGYGSASTTYNTESSGIFRFVRILYAGAAISDANELNSLTLGGVGSGTELHHVEAAYGADDAFEFFGGTVNASYLVSLNTNDDIFDFDFGYTGRLQFLLGVRRGSGTGAAYADANGIESDNNGSGNGSLLPLTQAKISNLTLISGSSSAAFTGTLNGARLRRATNYIIKNSVLLGYNNGVSFEGGADAYVANFTDNFVHGFTTAFTGVTALPSDNTTATGANPQTTFGISNPYGTGALFQPYPTATSPVRTGADFSGTSGFIGVTYRGAFPQGSKSWLNTWTVGL</sequence>
<feature type="chain" id="PRO_5029755817" description="T9SS C-terminal target domain-containing protein" evidence="1">
    <location>
        <begin position="21"/>
        <end position="450"/>
    </location>
</feature>
<name>A0A7K1UA38_9BACT</name>
<evidence type="ECO:0000256" key="1">
    <source>
        <dbReference type="SAM" id="SignalP"/>
    </source>
</evidence>
<dbReference type="RefSeq" id="WP_157308335.1">
    <property type="nucleotide sequence ID" value="NZ_WRXN01000011.1"/>
</dbReference>
<dbReference type="AlphaFoldDB" id="A0A7K1UA38"/>
<feature type="signal peptide" evidence="1">
    <location>
        <begin position="1"/>
        <end position="20"/>
    </location>
</feature>
<dbReference type="PANTHER" id="PTHR41339:SF1">
    <property type="entry name" value="SECRETED PROTEIN"/>
    <property type="match status" value="1"/>
</dbReference>
<comment type="caution">
    <text evidence="2">The sequence shown here is derived from an EMBL/GenBank/DDBJ whole genome shotgun (WGS) entry which is preliminary data.</text>
</comment>
<evidence type="ECO:0008006" key="4">
    <source>
        <dbReference type="Google" id="ProtNLM"/>
    </source>
</evidence>
<gene>
    <name evidence="2" type="ORF">GO493_21665</name>
</gene>
<dbReference type="PANTHER" id="PTHR41339">
    <property type="entry name" value="LIPL48"/>
    <property type="match status" value="1"/>
</dbReference>
<keyword evidence="1" id="KW-0732">Signal</keyword>
<accession>A0A7K1UA38</accession>
<dbReference type="Proteomes" id="UP000461730">
    <property type="component" value="Unassembled WGS sequence"/>
</dbReference>
<proteinExistence type="predicted"/>
<evidence type="ECO:0000313" key="3">
    <source>
        <dbReference type="Proteomes" id="UP000461730"/>
    </source>
</evidence>
<dbReference type="PROSITE" id="PS51257">
    <property type="entry name" value="PROKAR_LIPOPROTEIN"/>
    <property type="match status" value="1"/>
</dbReference>
<organism evidence="2 3">
    <name type="scientific">Chitinophaga tropicalis</name>
    <dbReference type="NCBI Taxonomy" id="2683588"/>
    <lineage>
        <taxon>Bacteria</taxon>
        <taxon>Pseudomonadati</taxon>
        <taxon>Bacteroidota</taxon>
        <taxon>Chitinophagia</taxon>
        <taxon>Chitinophagales</taxon>
        <taxon>Chitinophagaceae</taxon>
        <taxon>Chitinophaga</taxon>
    </lineage>
</organism>
<protein>
    <recommendedName>
        <fullName evidence="4">T9SS C-terminal target domain-containing protein</fullName>
    </recommendedName>
</protein>
<reference evidence="2 3" key="1">
    <citation type="submission" date="2019-12" db="EMBL/GenBank/DDBJ databases">
        <title>Chitinophaga sp. strain ysch24 (GDMCC 1.1355), whole genome shotgun sequence.</title>
        <authorList>
            <person name="Zhang X."/>
        </authorList>
    </citation>
    <scope>NUCLEOTIDE SEQUENCE [LARGE SCALE GENOMIC DNA]</scope>
    <source>
        <strain evidence="3">ysch24</strain>
    </source>
</reference>
<evidence type="ECO:0000313" key="2">
    <source>
        <dbReference type="EMBL" id="MVT10895.1"/>
    </source>
</evidence>
<keyword evidence="3" id="KW-1185">Reference proteome</keyword>
<dbReference type="EMBL" id="WRXN01000011">
    <property type="protein sequence ID" value="MVT10895.1"/>
    <property type="molecule type" value="Genomic_DNA"/>
</dbReference>